<reference evidence="3 4" key="1">
    <citation type="journal article" date="2020" name="Nat. Food">
        <title>A phased Vanilla planifolia genome enables genetic improvement of flavour and production.</title>
        <authorList>
            <person name="Hasing T."/>
            <person name="Tang H."/>
            <person name="Brym M."/>
            <person name="Khazi F."/>
            <person name="Huang T."/>
            <person name="Chambers A.H."/>
        </authorList>
    </citation>
    <scope>NUCLEOTIDE SEQUENCE [LARGE SCALE GENOMIC DNA]</scope>
    <source>
        <tissue evidence="3">Leaf</tissue>
    </source>
</reference>
<accession>A0A835S0Q2</accession>
<name>A0A835S0Q2_VANPL</name>
<protein>
    <submittedName>
        <fullName evidence="3">Uncharacterized protein</fullName>
    </submittedName>
</protein>
<keyword evidence="2" id="KW-1133">Transmembrane helix</keyword>
<dbReference type="EMBL" id="JADCNM010000001">
    <property type="protein sequence ID" value="KAG0501874.1"/>
    <property type="molecule type" value="Genomic_DNA"/>
</dbReference>
<evidence type="ECO:0000256" key="1">
    <source>
        <dbReference type="SAM" id="MobiDB-lite"/>
    </source>
</evidence>
<comment type="caution">
    <text evidence="3">The sequence shown here is derived from an EMBL/GenBank/DDBJ whole genome shotgun (WGS) entry which is preliminary data.</text>
</comment>
<dbReference type="AlphaFoldDB" id="A0A835S0Q2"/>
<keyword evidence="2" id="KW-0472">Membrane</keyword>
<feature type="transmembrane region" description="Helical" evidence="2">
    <location>
        <begin position="66"/>
        <end position="84"/>
    </location>
</feature>
<dbReference type="OrthoDB" id="10250354at2759"/>
<feature type="region of interest" description="Disordered" evidence="1">
    <location>
        <begin position="36"/>
        <end position="65"/>
    </location>
</feature>
<proteinExistence type="predicted"/>
<feature type="compositionally biased region" description="Basic residues" evidence="1">
    <location>
        <begin position="50"/>
        <end position="65"/>
    </location>
</feature>
<evidence type="ECO:0000313" key="4">
    <source>
        <dbReference type="Proteomes" id="UP000639772"/>
    </source>
</evidence>
<dbReference type="Proteomes" id="UP000639772">
    <property type="component" value="Chromosome 1"/>
</dbReference>
<evidence type="ECO:0000313" key="3">
    <source>
        <dbReference type="EMBL" id="KAG0501874.1"/>
    </source>
</evidence>
<organism evidence="3 4">
    <name type="scientific">Vanilla planifolia</name>
    <name type="common">Vanilla</name>
    <dbReference type="NCBI Taxonomy" id="51239"/>
    <lineage>
        <taxon>Eukaryota</taxon>
        <taxon>Viridiplantae</taxon>
        <taxon>Streptophyta</taxon>
        <taxon>Embryophyta</taxon>
        <taxon>Tracheophyta</taxon>
        <taxon>Spermatophyta</taxon>
        <taxon>Magnoliopsida</taxon>
        <taxon>Liliopsida</taxon>
        <taxon>Asparagales</taxon>
        <taxon>Orchidaceae</taxon>
        <taxon>Vanilloideae</taxon>
        <taxon>Vanilleae</taxon>
        <taxon>Vanilla</taxon>
    </lineage>
</organism>
<evidence type="ECO:0000256" key="2">
    <source>
        <dbReference type="SAM" id="Phobius"/>
    </source>
</evidence>
<sequence>MNTGNGGGEEARRLLEIAEKLLDARDLVGSKRFAERALSPTPLGRSRPDPRRHRRSPSLPLPRRKSMTGILFSNSLTFLVLFLWRQWFNRNQARLSPPGPSF</sequence>
<keyword evidence="2" id="KW-0812">Transmembrane</keyword>
<gene>
    <name evidence="3" type="ORF">HPP92_001946</name>
</gene>